<evidence type="ECO:0000313" key="2">
    <source>
        <dbReference type="Proteomes" id="UP000827872"/>
    </source>
</evidence>
<gene>
    <name evidence="1" type="ORF">K3G42_003487</name>
</gene>
<proteinExistence type="predicted"/>
<protein>
    <submittedName>
        <fullName evidence="1">Uncharacterized protein</fullName>
    </submittedName>
</protein>
<evidence type="ECO:0000313" key="1">
    <source>
        <dbReference type="EMBL" id="KAH8001260.1"/>
    </source>
</evidence>
<organism evidence="1 2">
    <name type="scientific">Sphaerodactylus townsendi</name>
    <dbReference type="NCBI Taxonomy" id="933632"/>
    <lineage>
        <taxon>Eukaryota</taxon>
        <taxon>Metazoa</taxon>
        <taxon>Chordata</taxon>
        <taxon>Craniata</taxon>
        <taxon>Vertebrata</taxon>
        <taxon>Euteleostomi</taxon>
        <taxon>Lepidosauria</taxon>
        <taxon>Squamata</taxon>
        <taxon>Bifurcata</taxon>
        <taxon>Gekkota</taxon>
        <taxon>Sphaerodactylidae</taxon>
        <taxon>Sphaerodactylus</taxon>
    </lineage>
</organism>
<comment type="caution">
    <text evidence="1">The sequence shown here is derived from an EMBL/GenBank/DDBJ whole genome shotgun (WGS) entry which is preliminary data.</text>
</comment>
<dbReference type="Proteomes" id="UP000827872">
    <property type="component" value="Linkage Group LG08"/>
</dbReference>
<accession>A0ACB8F8C4</accession>
<keyword evidence="2" id="KW-1185">Reference proteome</keyword>
<name>A0ACB8F8C4_9SAUR</name>
<dbReference type="EMBL" id="CM037621">
    <property type="protein sequence ID" value="KAH8001260.1"/>
    <property type="molecule type" value="Genomic_DNA"/>
</dbReference>
<sequence>MFHSLKSTWDSASRQNMTDVRELTPEFFYLPEFLTNCNQFELGSLQDGTLLGDVQLPPWAEGSPQRFISLNRQALESDYVSCHLHHWIDLIFGHKQHGPAAVKAVNVFHPYFYGDKIHLDSISDPLTKNTILGFVSNFGQIPKQDGSVLTAGLLLLLQVLSLTPPPPLALPPLLYPLLHQRALTNSLPNHTQLLEHPRKHPLGRESPHSLFPKAFPASISQQPPSLEILFSSCQRCTSRTCNKYRCNHKGALAVKEQNVAPSTVEHCLLLGI</sequence>
<reference evidence="1" key="1">
    <citation type="submission" date="2021-08" db="EMBL/GenBank/DDBJ databases">
        <title>The first chromosome-level gecko genome reveals the dynamic sex chromosomes of Neotropical dwarf geckos (Sphaerodactylidae: Sphaerodactylus).</title>
        <authorList>
            <person name="Pinto B.J."/>
            <person name="Keating S.E."/>
            <person name="Gamble T."/>
        </authorList>
    </citation>
    <scope>NUCLEOTIDE SEQUENCE</scope>
    <source>
        <strain evidence="1">TG3544</strain>
    </source>
</reference>